<protein>
    <submittedName>
        <fullName evidence="2">(African queen) hypothetical protein</fullName>
    </submittedName>
</protein>
<evidence type="ECO:0000256" key="1">
    <source>
        <dbReference type="SAM" id="MobiDB-lite"/>
    </source>
</evidence>
<sequence>MRKETVIHHQNIEESKKGPEKKTLNKIETIIQNLDPHRDMTNTMKKKPDPPKDTFNEMDSRKLQMPVTSKESEISFRNDMLHVRKDEIVVSRSIIEKHDEQLPKLSEQLDDHTADKLSSTAAFIYES</sequence>
<evidence type="ECO:0000313" key="3">
    <source>
        <dbReference type="Proteomes" id="UP000789524"/>
    </source>
</evidence>
<accession>A0A8J2QKT4</accession>
<organism evidence="2 3">
    <name type="scientific">Danaus chrysippus</name>
    <name type="common">African queen</name>
    <dbReference type="NCBI Taxonomy" id="151541"/>
    <lineage>
        <taxon>Eukaryota</taxon>
        <taxon>Metazoa</taxon>
        <taxon>Ecdysozoa</taxon>
        <taxon>Arthropoda</taxon>
        <taxon>Hexapoda</taxon>
        <taxon>Insecta</taxon>
        <taxon>Pterygota</taxon>
        <taxon>Neoptera</taxon>
        <taxon>Endopterygota</taxon>
        <taxon>Lepidoptera</taxon>
        <taxon>Glossata</taxon>
        <taxon>Ditrysia</taxon>
        <taxon>Papilionoidea</taxon>
        <taxon>Nymphalidae</taxon>
        <taxon>Danainae</taxon>
        <taxon>Danaini</taxon>
        <taxon>Danaina</taxon>
        <taxon>Danaus</taxon>
        <taxon>Anosia</taxon>
    </lineage>
</organism>
<keyword evidence="3" id="KW-1185">Reference proteome</keyword>
<evidence type="ECO:0000313" key="2">
    <source>
        <dbReference type="EMBL" id="CAG9565025.1"/>
    </source>
</evidence>
<dbReference type="Proteomes" id="UP000789524">
    <property type="component" value="Unassembled WGS sequence"/>
</dbReference>
<feature type="region of interest" description="Disordered" evidence="1">
    <location>
        <begin position="36"/>
        <end position="58"/>
    </location>
</feature>
<reference evidence="2" key="1">
    <citation type="submission" date="2021-09" db="EMBL/GenBank/DDBJ databases">
        <authorList>
            <person name="Martin H S."/>
        </authorList>
    </citation>
    <scope>NUCLEOTIDE SEQUENCE</scope>
</reference>
<gene>
    <name evidence="2" type="ORF">DCHRY22_LOCUS5933</name>
</gene>
<dbReference type="AlphaFoldDB" id="A0A8J2QKT4"/>
<comment type="caution">
    <text evidence="2">The sequence shown here is derived from an EMBL/GenBank/DDBJ whole genome shotgun (WGS) entry which is preliminary data.</text>
</comment>
<feature type="region of interest" description="Disordered" evidence="1">
    <location>
        <begin position="1"/>
        <end position="24"/>
    </location>
</feature>
<name>A0A8J2QKT4_9NEOP</name>
<proteinExistence type="predicted"/>
<dbReference type="EMBL" id="CAKASE010000052">
    <property type="protein sequence ID" value="CAG9565025.1"/>
    <property type="molecule type" value="Genomic_DNA"/>
</dbReference>